<proteinExistence type="predicted"/>
<evidence type="ECO:0000313" key="1">
    <source>
        <dbReference type="EMBL" id="KIK36565.1"/>
    </source>
</evidence>
<reference evidence="1 2" key="1">
    <citation type="submission" date="2014-04" db="EMBL/GenBank/DDBJ databases">
        <authorList>
            <consortium name="DOE Joint Genome Institute"/>
            <person name="Kuo A."/>
            <person name="Ruytinx J."/>
            <person name="Rineau F."/>
            <person name="Colpaert J."/>
            <person name="Kohler A."/>
            <person name="Nagy L.G."/>
            <person name="Floudas D."/>
            <person name="Copeland A."/>
            <person name="Barry K.W."/>
            <person name="Cichocki N."/>
            <person name="Veneault-Fourrey C."/>
            <person name="LaButti K."/>
            <person name="Lindquist E.A."/>
            <person name="Lipzen A."/>
            <person name="Lundell T."/>
            <person name="Morin E."/>
            <person name="Murat C."/>
            <person name="Sun H."/>
            <person name="Tunlid A."/>
            <person name="Henrissat B."/>
            <person name="Grigoriev I.V."/>
            <person name="Hibbett D.S."/>
            <person name="Martin F."/>
            <person name="Nordberg H.P."/>
            <person name="Cantor M.N."/>
            <person name="Hua S.X."/>
        </authorList>
    </citation>
    <scope>NUCLEOTIDE SEQUENCE [LARGE SCALE GENOMIC DNA]</scope>
    <source>
        <strain evidence="1 2">UH-Slu-Lm8-n1</strain>
    </source>
</reference>
<dbReference type="OrthoDB" id="3270336at2759"/>
<dbReference type="STRING" id="930992.A0A0C9ZGP9"/>
<evidence type="ECO:0000313" key="2">
    <source>
        <dbReference type="Proteomes" id="UP000054485"/>
    </source>
</evidence>
<name>A0A0C9ZGP9_9AGAM</name>
<protein>
    <submittedName>
        <fullName evidence="1">Unplaced genomic scaffold CY34scaffold_388, whole genome shotgun sequence</fullName>
    </submittedName>
</protein>
<gene>
    <name evidence="1" type="ORF">CY34DRAFT_38839</name>
</gene>
<keyword evidence="2" id="KW-1185">Reference proteome</keyword>
<dbReference type="InParanoid" id="A0A0C9ZGP9"/>
<feature type="non-terminal residue" evidence="1">
    <location>
        <position position="111"/>
    </location>
</feature>
<feature type="non-terminal residue" evidence="1">
    <location>
        <position position="1"/>
    </location>
</feature>
<dbReference type="Proteomes" id="UP000054485">
    <property type="component" value="Unassembled WGS sequence"/>
</dbReference>
<organism evidence="1 2">
    <name type="scientific">Suillus luteus UH-Slu-Lm8-n1</name>
    <dbReference type="NCBI Taxonomy" id="930992"/>
    <lineage>
        <taxon>Eukaryota</taxon>
        <taxon>Fungi</taxon>
        <taxon>Dikarya</taxon>
        <taxon>Basidiomycota</taxon>
        <taxon>Agaricomycotina</taxon>
        <taxon>Agaricomycetes</taxon>
        <taxon>Agaricomycetidae</taxon>
        <taxon>Boletales</taxon>
        <taxon>Suillineae</taxon>
        <taxon>Suillaceae</taxon>
        <taxon>Suillus</taxon>
    </lineage>
</organism>
<accession>A0A0C9ZGP9</accession>
<dbReference type="HOGENOM" id="CLU_105533_1_0_1"/>
<sequence>DDDLSEEEVDFICGTYYVYTSKFPYIHKLSWWPRPQAWAGSGLDVGFWSERCESWFQTRLENIRQGVSHRCDSSDNNGPVNNMHWKHGLKFNGATKKFKKNLDAACSDFLA</sequence>
<dbReference type="EMBL" id="KN835519">
    <property type="protein sequence ID" value="KIK36565.1"/>
    <property type="molecule type" value="Genomic_DNA"/>
</dbReference>
<dbReference type="AlphaFoldDB" id="A0A0C9ZGP9"/>
<reference evidence="2" key="2">
    <citation type="submission" date="2015-01" db="EMBL/GenBank/DDBJ databases">
        <title>Evolutionary Origins and Diversification of the Mycorrhizal Mutualists.</title>
        <authorList>
            <consortium name="DOE Joint Genome Institute"/>
            <consortium name="Mycorrhizal Genomics Consortium"/>
            <person name="Kohler A."/>
            <person name="Kuo A."/>
            <person name="Nagy L.G."/>
            <person name="Floudas D."/>
            <person name="Copeland A."/>
            <person name="Barry K.W."/>
            <person name="Cichocki N."/>
            <person name="Veneault-Fourrey C."/>
            <person name="LaButti K."/>
            <person name="Lindquist E.A."/>
            <person name="Lipzen A."/>
            <person name="Lundell T."/>
            <person name="Morin E."/>
            <person name="Murat C."/>
            <person name="Riley R."/>
            <person name="Ohm R."/>
            <person name="Sun H."/>
            <person name="Tunlid A."/>
            <person name="Henrissat B."/>
            <person name="Grigoriev I.V."/>
            <person name="Hibbett D.S."/>
            <person name="Martin F."/>
        </authorList>
    </citation>
    <scope>NUCLEOTIDE SEQUENCE [LARGE SCALE GENOMIC DNA]</scope>
    <source>
        <strain evidence="2">UH-Slu-Lm8-n1</strain>
    </source>
</reference>